<dbReference type="InterPro" id="IPR051642">
    <property type="entry name" value="SWI6-like"/>
</dbReference>
<dbReference type="Proteomes" id="UP000188533">
    <property type="component" value="Unassembled WGS sequence"/>
</dbReference>
<reference evidence="3 4" key="1">
    <citation type="submission" date="2016-08" db="EMBL/GenBank/DDBJ databases">
        <authorList>
            <consortium name="Lentinula edodes genome sequencing consortium"/>
            <person name="Sakamoto Y."/>
            <person name="Nakade K."/>
            <person name="Sato S."/>
            <person name="Yoshida Y."/>
            <person name="Miyazaki K."/>
            <person name="Natsume S."/>
            <person name="Konno N."/>
        </authorList>
    </citation>
    <scope>NUCLEOTIDE SEQUENCE [LARGE SCALE GENOMIC DNA]</scope>
    <source>
        <strain evidence="3 4">NBRC 111202</strain>
    </source>
</reference>
<feature type="compositionally biased region" description="Low complexity" evidence="1">
    <location>
        <begin position="423"/>
        <end position="441"/>
    </location>
</feature>
<evidence type="ECO:0000259" key="2">
    <source>
        <dbReference type="PROSITE" id="PS51299"/>
    </source>
</evidence>
<feature type="domain" description="HTH APSES-type" evidence="2">
    <location>
        <begin position="112"/>
        <end position="226"/>
    </location>
</feature>
<feature type="compositionally biased region" description="Pro residues" evidence="1">
    <location>
        <begin position="486"/>
        <end position="495"/>
    </location>
</feature>
<gene>
    <name evidence="3" type="ORF">LENED_000039</name>
</gene>
<feature type="region of interest" description="Disordered" evidence="1">
    <location>
        <begin position="232"/>
        <end position="258"/>
    </location>
</feature>
<feature type="region of interest" description="Disordered" evidence="1">
    <location>
        <begin position="421"/>
        <end position="441"/>
    </location>
</feature>
<reference evidence="3 4" key="2">
    <citation type="submission" date="2017-02" db="EMBL/GenBank/DDBJ databases">
        <title>A genome survey and senescence transcriptome analysis in Lentinula edodes.</title>
        <authorList>
            <person name="Sakamoto Y."/>
            <person name="Nakade K."/>
            <person name="Sato S."/>
            <person name="Yoshida Y."/>
            <person name="Miyazaki K."/>
            <person name="Natsume S."/>
            <person name="Konno N."/>
        </authorList>
    </citation>
    <scope>NUCLEOTIDE SEQUENCE [LARGE SCALE GENOMIC DNA]</scope>
    <source>
        <strain evidence="3 4">NBRC 111202</strain>
    </source>
</reference>
<organism evidence="3 4">
    <name type="scientific">Lentinula edodes</name>
    <name type="common">Shiitake mushroom</name>
    <name type="synonym">Lentinus edodes</name>
    <dbReference type="NCBI Taxonomy" id="5353"/>
    <lineage>
        <taxon>Eukaryota</taxon>
        <taxon>Fungi</taxon>
        <taxon>Dikarya</taxon>
        <taxon>Basidiomycota</taxon>
        <taxon>Agaricomycotina</taxon>
        <taxon>Agaricomycetes</taxon>
        <taxon>Agaricomycetidae</taxon>
        <taxon>Agaricales</taxon>
        <taxon>Marasmiineae</taxon>
        <taxon>Omphalotaceae</taxon>
        <taxon>Lentinula</taxon>
    </lineage>
</organism>
<dbReference type="GO" id="GO:0033309">
    <property type="term" value="C:SBF transcription complex"/>
    <property type="evidence" value="ECO:0007669"/>
    <property type="project" value="TreeGrafter"/>
</dbReference>
<evidence type="ECO:0000313" key="4">
    <source>
        <dbReference type="Proteomes" id="UP000188533"/>
    </source>
</evidence>
<feature type="region of interest" description="Disordered" evidence="1">
    <location>
        <begin position="308"/>
        <end position="340"/>
    </location>
</feature>
<feature type="region of interest" description="Disordered" evidence="1">
    <location>
        <begin position="525"/>
        <end position="555"/>
    </location>
</feature>
<dbReference type="Gene3D" id="3.10.260.10">
    <property type="entry name" value="Transcription regulator HTH, APSES-type DNA-binding domain"/>
    <property type="match status" value="1"/>
</dbReference>
<dbReference type="InterPro" id="IPR036887">
    <property type="entry name" value="HTH_APSES_sf"/>
</dbReference>
<accession>A0A1Q3DV57</accession>
<name>A0A1Q3DV57_LENED</name>
<dbReference type="PROSITE" id="PS51299">
    <property type="entry name" value="HTH_APSES"/>
    <property type="match status" value="1"/>
</dbReference>
<dbReference type="PANTHER" id="PTHR43828:SF5">
    <property type="entry name" value="TRANSCRIPTIONAL REPRESSOR XBP1"/>
    <property type="match status" value="1"/>
</dbReference>
<dbReference type="InterPro" id="IPR003163">
    <property type="entry name" value="Tscrpt_reg_HTH_APSES-type"/>
</dbReference>
<proteinExistence type="predicted"/>
<dbReference type="GO" id="GO:0000981">
    <property type="term" value="F:DNA-binding transcription factor activity, RNA polymerase II-specific"/>
    <property type="evidence" value="ECO:0007669"/>
    <property type="project" value="UniProtKB-ARBA"/>
</dbReference>
<evidence type="ECO:0000313" key="3">
    <source>
        <dbReference type="EMBL" id="GAV98648.1"/>
    </source>
</evidence>
<comment type="caution">
    <text evidence="3">The sequence shown here is derived from an EMBL/GenBank/DDBJ whole genome shotgun (WGS) entry which is preliminary data.</text>
</comment>
<dbReference type="STRING" id="5353.A0A1Q3DV57"/>
<sequence>METEFTWNLSEFTIKGAFKMRSRGYTSVSGFLATCYAWCDPRLRTVCSNNPLPFLRSRSQALHRTHIELFIFVLLDSSVPGFIFFWPLGCCRKTHQVYRLALDPNFVHTQVQIIMLLKGGTSRATTQEDILYEYPLNGQWIMMDIDDGYILWTGIWKALGNSKADIVKMIDSQPDLAPLIRRVRGGYLKIQGTWMPYEVALRVAWPIREDLIPLFGPNFPSTCLSPTQPGYGQVVASAPGRRRAPRKSSLPNVSTTTNSAWSVVTPHTTDASFEPHPGALPPSAYTSYPPQYIPFNAHSEDFQQEILPTSDRHSLSLPPSTQRDRAYSRYAPYPDPSPPPTFRLPARENPIALHIPSTDFTKHNSHNISLPPISPAASNRYGPSSAYALPPISALEDLRGVDVNDSAAVLRRLSQNDEADIWPSRSTNNKSSSSPSSSWPSSLALLPSLTHRLSDPAIKYSGGVLSRQRLSVSSSSEDSFSSHPSPISPPSPSTPLTPQSLPSVNSFVGQLPVLRERDQGCQEALSISATPRSRPIDQIDFRLDPDRKEQPYRPW</sequence>
<protein>
    <submittedName>
        <fullName evidence="3">Transcriptional repressor XBP1</fullName>
    </submittedName>
</protein>
<evidence type="ECO:0000256" key="1">
    <source>
        <dbReference type="SAM" id="MobiDB-lite"/>
    </source>
</evidence>
<keyword evidence="4" id="KW-1185">Reference proteome</keyword>
<dbReference type="AlphaFoldDB" id="A0A1Q3DV57"/>
<dbReference type="PANTHER" id="PTHR43828">
    <property type="entry name" value="ASPARAGINASE"/>
    <property type="match status" value="1"/>
</dbReference>
<dbReference type="GO" id="GO:0003677">
    <property type="term" value="F:DNA binding"/>
    <property type="evidence" value="ECO:0007669"/>
    <property type="project" value="InterPro"/>
</dbReference>
<dbReference type="GO" id="GO:0030907">
    <property type="term" value="C:MBF transcription complex"/>
    <property type="evidence" value="ECO:0007669"/>
    <property type="project" value="TreeGrafter"/>
</dbReference>
<feature type="compositionally biased region" description="Low complexity" evidence="1">
    <location>
        <begin position="471"/>
        <end position="485"/>
    </location>
</feature>
<dbReference type="EMBL" id="BDGU01000001">
    <property type="protein sequence ID" value="GAV98648.1"/>
    <property type="molecule type" value="Genomic_DNA"/>
</dbReference>
<feature type="compositionally biased region" description="Basic and acidic residues" evidence="1">
    <location>
        <begin position="534"/>
        <end position="555"/>
    </location>
</feature>
<feature type="region of interest" description="Disordered" evidence="1">
    <location>
        <begin position="471"/>
        <end position="503"/>
    </location>
</feature>
<feature type="compositionally biased region" description="Polar residues" evidence="1">
    <location>
        <begin position="249"/>
        <end position="258"/>
    </location>
</feature>
<dbReference type="SUPFAM" id="SSF54616">
    <property type="entry name" value="DNA-binding domain of Mlu1-box binding protein MBP1"/>
    <property type="match status" value="1"/>
</dbReference>